<evidence type="ECO:0000256" key="3">
    <source>
        <dbReference type="ARBA" id="ARBA00047846"/>
    </source>
</evidence>
<feature type="domain" description="BPL/LPL catalytic" evidence="4">
    <location>
        <begin position="1"/>
        <end position="101"/>
    </location>
</feature>
<keyword evidence="5" id="KW-0436">Ligase</keyword>
<dbReference type="EC" id="6.3.4.15" evidence="2"/>
<evidence type="ECO:0000313" key="6">
    <source>
        <dbReference type="Proteomes" id="UP000004949"/>
    </source>
</evidence>
<dbReference type="AlphaFoldDB" id="G6XID8"/>
<accession>G6XID8</accession>
<dbReference type="Proteomes" id="UP000004949">
    <property type="component" value="Unassembled WGS sequence"/>
</dbReference>
<evidence type="ECO:0000259" key="4">
    <source>
        <dbReference type="PROSITE" id="PS51733"/>
    </source>
</evidence>
<dbReference type="SUPFAM" id="SSF50037">
    <property type="entry name" value="C-terminal domain of transcriptional repressors"/>
    <property type="match status" value="1"/>
</dbReference>
<dbReference type="PROSITE" id="PS51733">
    <property type="entry name" value="BPL_LPL_CATALYTIC"/>
    <property type="match status" value="1"/>
</dbReference>
<dbReference type="InterPro" id="IPR008988">
    <property type="entry name" value="Transcriptional_repressor_C"/>
</dbReference>
<dbReference type="Gene3D" id="3.30.930.10">
    <property type="entry name" value="Bira Bifunctional Protein, Domain 2"/>
    <property type="match status" value="1"/>
</dbReference>
<dbReference type="GO" id="GO:0004077">
    <property type="term" value="F:biotin--[biotin carboxyl-carrier protein] ligase activity"/>
    <property type="evidence" value="ECO:0007669"/>
    <property type="project" value="UniProtKB-EC"/>
</dbReference>
<dbReference type="SUPFAM" id="SSF55681">
    <property type="entry name" value="Class II aaRS and biotin synthetases"/>
    <property type="match status" value="1"/>
</dbReference>
<evidence type="ECO:0000256" key="1">
    <source>
        <dbReference type="ARBA" id="ARBA00023267"/>
    </source>
</evidence>
<keyword evidence="6" id="KW-1185">Reference proteome</keyword>
<dbReference type="InterPro" id="IPR004143">
    <property type="entry name" value="BPL_LPL_catalytic"/>
</dbReference>
<dbReference type="Pfam" id="PF02237">
    <property type="entry name" value="BPL_C"/>
    <property type="match status" value="1"/>
</dbReference>
<evidence type="ECO:0000313" key="5">
    <source>
        <dbReference type="EMBL" id="EHH68578.1"/>
    </source>
</evidence>
<sequence>MALYESIRSFCERVGVTAPLLLKWPNDLLLDGRKMAGILIETGGPADGRWVVIGVGANLRKAPDVPGRKLAALSEWVAAPDPQAVCHELAQQMERWMALWDGQGFASIRTEWLARAHPPGSRLAVQRCETYITGSFSGLDEQGCLLLTLPEGTTIPVITGDILLG</sequence>
<organism evidence="5 6">
    <name type="scientific">Gluconobacter morbifer G707</name>
    <dbReference type="NCBI Taxonomy" id="1088869"/>
    <lineage>
        <taxon>Bacteria</taxon>
        <taxon>Pseudomonadati</taxon>
        <taxon>Pseudomonadota</taxon>
        <taxon>Alphaproteobacteria</taxon>
        <taxon>Acetobacterales</taxon>
        <taxon>Acetobacteraceae</taxon>
        <taxon>Gluconobacter</taxon>
    </lineage>
</organism>
<reference evidence="5 6" key="1">
    <citation type="submission" date="2011-10" db="EMBL/GenBank/DDBJ databases">
        <title>Genome sequence of Gluconobacter morbifer G707, isolated from Drosophila gut.</title>
        <authorList>
            <person name="Lee W.-J."/>
            <person name="Kim E.-K."/>
        </authorList>
    </citation>
    <scope>NUCLEOTIDE SEQUENCE [LARGE SCALE GENOMIC DNA]</scope>
    <source>
        <strain evidence="5 6">G707</strain>
    </source>
</reference>
<proteinExistence type="predicted"/>
<evidence type="ECO:0000256" key="2">
    <source>
        <dbReference type="ARBA" id="ARBA00024227"/>
    </source>
</evidence>
<dbReference type="Gene3D" id="2.30.30.100">
    <property type="match status" value="1"/>
</dbReference>
<dbReference type="PANTHER" id="PTHR12835">
    <property type="entry name" value="BIOTIN PROTEIN LIGASE"/>
    <property type="match status" value="1"/>
</dbReference>
<dbReference type="PATRIC" id="fig|1088869.3.peg.1349"/>
<dbReference type="Pfam" id="PF03099">
    <property type="entry name" value="BPL_LplA_LipB"/>
    <property type="match status" value="1"/>
</dbReference>
<name>G6XID8_9PROT</name>
<dbReference type="PANTHER" id="PTHR12835:SF5">
    <property type="entry name" value="BIOTIN--PROTEIN LIGASE"/>
    <property type="match status" value="1"/>
</dbReference>
<dbReference type="eggNOG" id="COG0340">
    <property type="taxonomic scope" value="Bacteria"/>
</dbReference>
<dbReference type="InterPro" id="IPR045864">
    <property type="entry name" value="aa-tRNA-synth_II/BPL/LPL"/>
</dbReference>
<keyword evidence="1" id="KW-0092">Biotin</keyword>
<gene>
    <name evidence="5" type="ORF">GMO_13480</name>
</gene>
<comment type="catalytic activity">
    <reaction evidence="3">
        <text>biotin + L-lysyl-[protein] + ATP = N(6)-biotinyl-L-lysyl-[protein] + AMP + diphosphate + H(+)</text>
        <dbReference type="Rhea" id="RHEA:11756"/>
        <dbReference type="Rhea" id="RHEA-COMP:9752"/>
        <dbReference type="Rhea" id="RHEA-COMP:10505"/>
        <dbReference type="ChEBI" id="CHEBI:15378"/>
        <dbReference type="ChEBI" id="CHEBI:29969"/>
        <dbReference type="ChEBI" id="CHEBI:30616"/>
        <dbReference type="ChEBI" id="CHEBI:33019"/>
        <dbReference type="ChEBI" id="CHEBI:57586"/>
        <dbReference type="ChEBI" id="CHEBI:83144"/>
        <dbReference type="ChEBI" id="CHEBI:456215"/>
        <dbReference type="EC" id="6.3.4.15"/>
    </reaction>
</comment>
<comment type="caution">
    <text evidence="5">The sequence shown here is derived from an EMBL/GenBank/DDBJ whole genome shotgun (WGS) entry which is preliminary data.</text>
</comment>
<dbReference type="GO" id="GO:0005737">
    <property type="term" value="C:cytoplasm"/>
    <property type="evidence" value="ECO:0007669"/>
    <property type="project" value="TreeGrafter"/>
</dbReference>
<dbReference type="InterPro" id="IPR003142">
    <property type="entry name" value="BPL_C"/>
</dbReference>
<dbReference type="STRING" id="1088869.GMO_13480"/>
<protein>
    <recommendedName>
        <fullName evidence="2">biotin--[biotin carboxyl-carrier protein] ligase</fullName>
        <ecNumber evidence="2">6.3.4.15</ecNumber>
    </recommendedName>
</protein>
<dbReference type="EMBL" id="AGQV01000002">
    <property type="protein sequence ID" value="EHH68578.1"/>
    <property type="molecule type" value="Genomic_DNA"/>
</dbReference>